<evidence type="ECO:0000256" key="3">
    <source>
        <dbReference type="ARBA" id="ARBA00022614"/>
    </source>
</evidence>
<keyword evidence="8" id="KW-0472">Membrane</keyword>
<evidence type="ECO:0000256" key="10">
    <source>
        <dbReference type="ARBA" id="ARBA00038043"/>
    </source>
</evidence>
<dbReference type="InterPro" id="IPR055414">
    <property type="entry name" value="LRR_R13L4/SHOC2-like"/>
</dbReference>
<evidence type="ECO:0000259" key="13">
    <source>
        <dbReference type="Pfam" id="PF23598"/>
    </source>
</evidence>
<dbReference type="InterPro" id="IPR001611">
    <property type="entry name" value="Leu-rich_rpt"/>
</dbReference>
<keyword evidence="9" id="KW-0325">Glycoprotein</keyword>
<dbReference type="PANTHER" id="PTHR48059:SF37">
    <property type="entry name" value="LEUCINE-RICH REPEAT PROTEIN FLOR 1-LIKE"/>
    <property type="match status" value="1"/>
</dbReference>
<evidence type="ECO:0000256" key="8">
    <source>
        <dbReference type="ARBA" id="ARBA00023136"/>
    </source>
</evidence>
<proteinExistence type="inferred from homology"/>
<evidence type="ECO:0000256" key="9">
    <source>
        <dbReference type="ARBA" id="ARBA00023180"/>
    </source>
</evidence>
<organism evidence="14 15">
    <name type="scientific">Carnegiea gigantea</name>
    <dbReference type="NCBI Taxonomy" id="171969"/>
    <lineage>
        <taxon>Eukaryota</taxon>
        <taxon>Viridiplantae</taxon>
        <taxon>Streptophyta</taxon>
        <taxon>Embryophyta</taxon>
        <taxon>Tracheophyta</taxon>
        <taxon>Spermatophyta</taxon>
        <taxon>Magnoliopsida</taxon>
        <taxon>eudicotyledons</taxon>
        <taxon>Gunneridae</taxon>
        <taxon>Pentapetalae</taxon>
        <taxon>Caryophyllales</taxon>
        <taxon>Cactineae</taxon>
        <taxon>Cactaceae</taxon>
        <taxon>Cactoideae</taxon>
        <taxon>Echinocereeae</taxon>
        <taxon>Carnegiea</taxon>
    </lineage>
</organism>
<dbReference type="GO" id="GO:0016020">
    <property type="term" value="C:membrane"/>
    <property type="evidence" value="ECO:0007669"/>
    <property type="project" value="UniProtKB-SubCell"/>
</dbReference>
<evidence type="ECO:0000256" key="7">
    <source>
        <dbReference type="ARBA" id="ARBA00022989"/>
    </source>
</evidence>
<sequence>MLSMDSKASLLCLLGLFLYLSISSAAILCNLSDRKALLQIAKDLSIPDWDPNTTPDCCAIWFGVGCDTNGRVNSLIYNLYGTEVQVPQRLPASLGGLPFLETLHIHGNLTGTIPNSIVNLVNLQSLQLDMGLSGPIPSFLSRLTKLTSLDLAPNSFTGSIPPTLGRLTRLTYLALYDNKLSGPIPESLGRLTRLDYLDLSSNFLTGPVPASLSHLTNISRLDLRVNQLTGSIPTSFGSFKNPKMFLFLSGNQLSGPVPRSLGQAKVNLLDLSYNQLTGDASFLFGRNKTWLDTIYLNYNSFKFDFSNVEFPLGLRNLQIENNEIYGSLPKQLGQLPLNLRGLDVSNNHLCGRIPTGRRLKRMSPDAFANNTCLCGIPLPPCNFDIVNGVAGFNLKDPGEVKIEEEQRIEEGSKSRKEAQPLILNRSTGPSVWTGIGPNTENENLQGRGPDRMEPGITTEQTMEAPPFTFSLLFLLLFFRFSISLAAQCSPNEKKVLLEIKTKLNPTNLAFSDWDPTATPDCCDWFGIHCSTSARVTSLNLNLDVFVTAQHIPPVIGDLPFLQSLHIHGNLTGPIPGSIANLADLQTLELNSGLTGPIPESLGRLKRLTSLDLSGNIITGSIPSTLGQLTGLTYLVLSNNKLSGSIPDSLGRLTALNRLDLSSNRLTGPIPASLSRLTEITRLDLRANRLSGSIPASFGSFRNPGMELFLGQNRLNGPIPRSFGKAIVNLLDLSMNQLTGDASFLFGSNKTALETIYLNHNHFKFDFSDVDLPIGIRDLDIQHNEIYGSLPKRLGQLRLRFINVSHNRLCGMIPTGRRLKHVSPDSFAHNKCLCGVPLPPCK</sequence>
<evidence type="ECO:0000256" key="6">
    <source>
        <dbReference type="ARBA" id="ARBA00022737"/>
    </source>
</evidence>
<dbReference type="AlphaFoldDB" id="A0A9Q1KS99"/>
<evidence type="ECO:0000256" key="5">
    <source>
        <dbReference type="ARBA" id="ARBA00022729"/>
    </source>
</evidence>
<feature type="domain" description="Leucine-rich repeat-containing N-terminal plant-type" evidence="12">
    <location>
        <begin position="32"/>
        <end position="67"/>
    </location>
</feature>
<gene>
    <name evidence="14" type="ORF">Cgig2_012136</name>
</gene>
<evidence type="ECO:0000313" key="15">
    <source>
        <dbReference type="Proteomes" id="UP001153076"/>
    </source>
</evidence>
<dbReference type="SMART" id="SM00369">
    <property type="entry name" value="LRR_TYP"/>
    <property type="match status" value="7"/>
</dbReference>
<keyword evidence="5 11" id="KW-0732">Signal</keyword>
<feature type="signal peptide" evidence="11">
    <location>
        <begin position="1"/>
        <end position="25"/>
    </location>
</feature>
<dbReference type="Pfam" id="PF13855">
    <property type="entry name" value="LRR_8"/>
    <property type="match status" value="1"/>
</dbReference>
<feature type="domain" description="Disease resistance R13L4/SHOC-2-like LRR" evidence="13">
    <location>
        <begin position="88"/>
        <end position="199"/>
    </location>
</feature>
<dbReference type="InterPro" id="IPR003591">
    <property type="entry name" value="Leu-rich_rpt_typical-subtyp"/>
</dbReference>
<evidence type="ECO:0000256" key="2">
    <source>
        <dbReference type="ARBA" id="ARBA00004196"/>
    </source>
</evidence>
<dbReference type="Gene3D" id="3.80.10.10">
    <property type="entry name" value="Ribonuclease Inhibitor"/>
    <property type="match status" value="5"/>
</dbReference>
<evidence type="ECO:0000259" key="12">
    <source>
        <dbReference type="Pfam" id="PF08263"/>
    </source>
</evidence>
<evidence type="ECO:0000256" key="1">
    <source>
        <dbReference type="ARBA" id="ARBA00004167"/>
    </source>
</evidence>
<comment type="similarity">
    <text evidence="10">Belongs to the polygalacturonase-inhibiting protein family.</text>
</comment>
<dbReference type="InterPro" id="IPR032675">
    <property type="entry name" value="LRR_dom_sf"/>
</dbReference>
<keyword evidence="7" id="KW-1133">Transmembrane helix</keyword>
<keyword evidence="6" id="KW-0677">Repeat</keyword>
<dbReference type="OrthoDB" id="676979at2759"/>
<dbReference type="InterPro" id="IPR051848">
    <property type="entry name" value="PGIP"/>
</dbReference>
<dbReference type="FunFam" id="3.80.10.10:FF:000233">
    <property type="entry name" value="Leucine-rich repeat receptor-like protein kinase TDR"/>
    <property type="match status" value="2"/>
</dbReference>
<feature type="domain" description="Leucine-rich repeat-containing N-terminal plant-type" evidence="12">
    <location>
        <begin position="490"/>
        <end position="530"/>
    </location>
</feature>
<evidence type="ECO:0000256" key="11">
    <source>
        <dbReference type="SAM" id="SignalP"/>
    </source>
</evidence>
<comment type="subcellular location">
    <subcellularLocation>
        <location evidence="2">Cell envelope</location>
    </subcellularLocation>
    <subcellularLocation>
        <location evidence="1">Membrane</location>
        <topology evidence="1">Single-pass membrane protein</topology>
    </subcellularLocation>
</comment>
<dbReference type="GO" id="GO:0009791">
    <property type="term" value="P:post-embryonic development"/>
    <property type="evidence" value="ECO:0007669"/>
    <property type="project" value="UniProtKB-ARBA"/>
</dbReference>
<keyword evidence="15" id="KW-1185">Reference proteome</keyword>
<keyword evidence="4" id="KW-0812">Transmembrane</keyword>
<dbReference type="PANTHER" id="PTHR48059">
    <property type="entry name" value="POLYGALACTURONASE INHIBITOR 1"/>
    <property type="match status" value="1"/>
</dbReference>
<dbReference type="Proteomes" id="UP001153076">
    <property type="component" value="Unassembled WGS sequence"/>
</dbReference>
<reference evidence="14" key="1">
    <citation type="submission" date="2022-04" db="EMBL/GenBank/DDBJ databases">
        <title>Carnegiea gigantea Genome sequencing and assembly v2.</title>
        <authorList>
            <person name="Copetti D."/>
            <person name="Sanderson M.J."/>
            <person name="Burquez A."/>
            <person name="Wojciechowski M.F."/>
        </authorList>
    </citation>
    <scope>NUCLEOTIDE SEQUENCE</scope>
    <source>
        <strain evidence="14">SGP5-SGP5p</strain>
        <tissue evidence="14">Aerial part</tissue>
    </source>
</reference>
<feature type="chain" id="PRO_5040306264" description="Leucine-rich repeat-containing N-terminal plant-type domain-containing protein" evidence="11">
    <location>
        <begin position="26"/>
        <end position="841"/>
    </location>
</feature>
<evidence type="ECO:0000256" key="4">
    <source>
        <dbReference type="ARBA" id="ARBA00022692"/>
    </source>
</evidence>
<keyword evidence="3" id="KW-0433">Leucine-rich repeat</keyword>
<comment type="caution">
    <text evidence="14">The sequence shown here is derived from an EMBL/GenBank/DDBJ whole genome shotgun (WGS) entry which is preliminary data.</text>
</comment>
<dbReference type="InterPro" id="IPR013210">
    <property type="entry name" value="LRR_N_plant-typ"/>
</dbReference>
<dbReference type="SUPFAM" id="SSF52058">
    <property type="entry name" value="L domain-like"/>
    <property type="match status" value="4"/>
</dbReference>
<dbReference type="EMBL" id="JAKOGI010000029">
    <property type="protein sequence ID" value="KAJ8448492.1"/>
    <property type="molecule type" value="Genomic_DNA"/>
</dbReference>
<accession>A0A9Q1KS99</accession>
<evidence type="ECO:0008006" key="16">
    <source>
        <dbReference type="Google" id="ProtNLM"/>
    </source>
</evidence>
<dbReference type="Pfam" id="PF23598">
    <property type="entry name" value="LRR_14"/>
    <property type="match status" value="1"/>
</dbReference>
<name>A0A9Q1KS99_9CARY</name>
<dbReference type="Pfam" id="PF00560">
    <property type="entry name" value="LRR_1"/>
    <property type="match status" value="2"/>
</dbReference>
<dbReference type="Pfam" id="PF08263">
    <property type="entry name" value="LRRNT_2"/>
    <property type="match status" value="2"/>
</dbReference>
<protein>
    <recommendedName>
        <fullName evidence="16">Leucine-rich repeat-containing N-terminal plant-type domain-containing protein</fullName>
    </recommendedName>
</protein>
<evidence type="ECO:0000313" key="14">
    <source>
        <dbReference type="EMBL" id="KAJ8448492.1"/>
    </source>
</evidence>